<dbReference type="GO" id="GO:0005737">
    <property type="term" value="C:cytoplasm"/>
    <property type="evidence" value="ECO:0007669"/>
    <property type="project" value="TreeGrafter"/>
</dbReference>
<dbReference type="AlphaFoldDB" id="A0A2S6NKY3"/>
<dbReference type="PANTHER" id="PTHR13748:SF62">
    <property type="entry name" value="COBW DOMAIN-CONTAINING PROTEIN"/>
    <property type="match status" value="1"/>
</dbReference>
<evidence type="ECO:0000256" key="6">
    <source>
        <dbReference type="ARBA" id="ARBA00049117"/>
    </source>
</evidence>
<keyword evidence="1" id="KW-0547">Nucleotide-binding</keyword>
<dbReference type="CDD" id="cd03112">
    <property type="entry name" value="CobW-like"/>
    <property type="match status" value="1"/>
</dbReference>
<evidence type="ECO:0000259" key="7">
    <source>
        <dbReference type="SMART" id="SM00833"/>
    </source>
</evidence>
<dbReference type="Pfam" id="PF07683">
    <property type="entry name" value="CobW_C"/>
    <property type="match status" value="1"/>
</dbReference>
<keyword evidence="9" id="KW-1185">Reference proteome</keyword>
<reference evidence="8 9" key="1">
    <citation type="journal article" date="2018" name="Arch. Microbiol.">
        <title>New insights into the metabolic potential of the phototrophic purple bacterium Rhodopila globiformis DSM 161(T) from its draft genome sequence and evidence for a vanadium-dependent nitrogenase.</title>
        <authorList>
            <person name="Imhoff J.F."/>
            <person name="Rahn T."/>
            <person name="Kunzel S."/>
            <person name="Neulinger S.C."/>
        </authorList>
    </citation>
    <scope>NUCLEOTIDE SEQUENCE [LARGE SCALE GENOMIC DNA]</scope>
    <source>
        <strain evidence="8 9">DSM 161</strain>
    </source>
</reference>
<evidence type="ECO:0000256" key="1">
    <source>
        <dbReference type="ARBA" id="ARBA00022741"/>
    </source>
</evidence>
<dbReference type="InterPro" id="IPR003495">
    <property type="entry name" value="CobW/HypB/UreG_nucleotide-bd"/>
</dbReference>
<comment type="caution">
    <text evidence="8">The sequence shown here is derived from an EMBL/GenBank/DDBJ whole genome shotgun (WGS) entry which is preliminary data.</text>
</comment>
<keyword evidence="2" id="KW-0378">Hydrolase</keyword>
<dbReference type="Gene3D" id="3.30.1220.10">
    <property type="entry name" value="CobW-like, C-terminal domain"/>
    <property type="match status" value="1"/>
</dbReference>
<accession>A0A2S6NKY3</accession>
<dbReference type="Pfam" id="PF02492">
    <property type="entry name" value="cobW"/>
    <property type="match status" value="1"/>
</dbReference>
<evidence type="ECO:0000313" key="8">
    <source>
        <dbReference type="EMBL" id="PPQ35681.1"/>
    </source>
</evidence>
<sequence>MTSGGRRAVTVLSGFLGSGKTTLLRRYLAGHGAGVAVIINEFGAIGVDHHLVRMVEEQSVLLQGGCVCCTRREDLVRTLRDLLDQENSGKLPPISQVVIETSGIADPVPVLFTLGTDPVLQHQFAPAAVVVTLDALNAAAQIERQPEVRKQIIAADWVVVTKTDLAPFEAVSRCRMRVRQLNPTARITVSRLGDGSDALAPTRGAVRGLPPEAPAAPHSEVQSTALGFNAPLDWPAFGVWLGMLLQARGPDVLRIKGLLDIGDAGPVVMNVAQHVVHPPEHLAAWPADADGSYLVFITRGIDPARIADSLETFQRAGGRADLSVRELA</sequence>
<comment type="similarity">
    <text evidence="4">Belongs to the SIMIBI class G3E GTPase family. ZNG1 subfamily.</text>
</comment>
<evidence type="ECO:0000256" key="4">
    <source>
        <dbReference type="ARBA" id="ARBA00034320"/>
    </source>
</evidence>
<dbReference type="GO" id="GO:0000166">
    <property type="term" value="F:nucleotide binding"/>
    <property type="evidence" value="ECO:0007669"/>
    <property type="project" value="UniProtKB-KW"/>
</dbReference>
<comment type="function">
    <text evidence="5">Zinc chaperone that directly transfers zinc cofactor to target proteins, thereby activating them. Zinc is transferred from the CXCC motif in the GTPase domain to the zinc binding site in target proteins in a process requiring GTP hydrolysis.</text>
</comment>
<dbReference type="RefSeq" id="WP_104518097.1">
    <property type="nucleotide sequence ID" value="NZ_NHRY01000069.1"/>
</dbReference>
<evidence type="ECO:0000256" key="2">
    <source>
        <dbReference type="ARBA" id="ARBA00022801"/>
    </source>
</evidence>
<dbReference type="InterPro" id="IPR036627">
    <property type="entry name" value="CobW-likC_sf"/>
</dbReference>
<dbReference type="Gene3D" id="3.40.50.300">
    <property type="entry name" value="P-loop containing nucleotide triphosphate hydrolases"/>
    <property type="match status" value="1"/>
</dbReference>
<dbReference type="InterPro" id="IPR027417">
    <property type="entry name" value="P-loop_NTPase"/>
</dbReference>
<evidence type="ECO:0000256" key="5">
    <source>
        <dbReference type="ARBA" id="ARBA00045658"/>
    </source>
</evidence>
<dbReference type="EMBL" id="NHRY01000069">
    <property type="protein sequence ID" value="PPQ35681.1"/>
    <property type="molecule type" value="Genomic_DNA"/>
</dbReference>
<feature type="domain" description="CobW C-terminal" evidence="7">
    <location>
        <begin position="221"/>
        <end position="314"/>
    </location>
</feature>
<dbReference type="SUPFAM" id="SSF90002">
    <property type="entry name" value="Hypothetical protein YjiA, C-terminal domain"/>
    <property type="match status" value="1"/>
</dbReference>
<keyword evidence="3" id="KW-0143">Chaperone</keyword>
<name>A0A2S6NKY3_RHOGL</name>
<dbReference type="PANTHER" id="PTHR13748">
    <property type="entry name" value="COBW-RELATED"/>
    <property type="match status" value="1"/>
</dbReference>
<dbReference type="InterPro" id="IPR011629">
    <property type="entry name" value="CobW-like_C"/>
</dbReference>
<dbReference type="GO" id="GO:0016787">
    <property type="term" value="F:hydrolase activity"/>
    <property type="evidence" value="ECO:0007669"/>
    <property type="project" value="UniProtKB-KW"/>
</dbReference>
<dbReference type="Proteomes" id="UP000239724">
    <property type="component" value="Unassembled WGS sequence"/>
</dbReference>
<organism evidence="8 9">
    <name type="scientific">Rhodopila globiformis</name>
    <name type="common">Rhodopseudomonas globiformis</name>
    <dbReference type="NCBI Taxonomy" id="1071"/>
    <lineage>
        <taxon>Bacteria</taxon>
        <taxon>Pseudomonadati</taxon>
        <taxon>Pseudomonadota</taxon>
        <taxon>Alphaproteobacteria</taxon>
        <taxon>Acetobacterales</taxon>
        <taxon>Acetobacteraceae</taxon>
        <taxon>Rhodopila</taxon>
    </lineage>
</organism>
<evidence type="ECO:0000313" key="9">
    <source>
        <dbReference type="Proteomes" id="UP000239724"/>
    </source>
</evidence>
<proteinExistence type="inferred from homology"/>
<protein>
    <recommendedName>
        <fullName evidence="7">CobW C-terminal domain-containing protein</fullName>
    </recommendedName>
</protein>
<comment type="catalytic activity">
    <reaction evidence="6">
        <text>GTP + H2O = GDP + phosphate + H(+)</text>
        <dbReference type="Rhea" id="RHEA:19669"/>
        <dbReference type="ChEBI" id="CHEBI:15377"/>
        <dbReference type="ChEBI" id="CHEBI:15378"/>
        <dbReference type="ChEBI" id="CHEBI:37565"/>
        <dbReference type="ChEBI" id="CHEBI:43474"/>
        <dbReference type="ChEBI" id="CHEBI:58189"/>
    </reaction>
    <physiologicalReaction direction="left-to-right" evidence="6">
        <dbReference type="Rhea" id="RHEA:19670"/>
    </physiologicalReaction>
</comment>
<gene>
    <name evidence="8" type="ORF">CCS01_06790</name>
</gene>
<evidence type="ECO:0000256" key="3">
    <source>
        <dbReference type="ARBA" id="ARBA00023186"/>
    </source>
</evidence>
<dbReference type="SMART" id="SM00833">
    <property type="entry name" value="CobW_C"/>
    <property type="match status" value="1"/>
</dbReference>
<dbReference type="InterPro" id="IPR051316">
    <property type="entry name" value="Zinc-reg_GTPase_activator"/>
</dbReference>
<dbReference type="OrthoDB" id="9808822at2"/>
<dbReference type="SUPFAM" id="SSF52540">
    <property type="entry name" value="P-loop containing nucleoside triphosphate hydrolases"/>
    <property type="match status" value="1"/>
</dbReference>